<organism evidence="1 2">
    <name type="scientific">Quercus suber</name>
    <name type="common">Cork oak</name>
    <dbReference type="NCBI Taxonomy" id="58331"/>
    <lineage>
        <taxon>Eukaryota</taxon>
        <taxon>Viridiplantae</taxon>
        <taxon>Streptophyta</taxon>
        <taxon>Embryophyta</taxon>
        <taxon>Tracheophyta</taxon>
        <taxon>Spermatophyta</taxon>
        <taxon>Magnoliopsida</taxon>
        <taxon>eudicotyledons</taxon>
        <taxon>Gunneridae</taxon>
        <taxon>Pentapetalae</taxon>
        <taxon>rosids</taxon>
        <taxon>fabids</taxon>
        <taxon>Fagales</taxon>
        <taxon>Fagaceae</taxon>
        <taxon>Quercus</taxon>
    </lineage>
</organism>
<evidence type="ECO:0000313" key="1">
    <source>
        <dbReference type="EMBL" id="KAK7847214.1"/>
    </source>
</evidence>
<accession>A0AAW0L8N9</accession>
<proteinExistence type="predicted"/>
<keyword evidence="2" id="KW-1185">Reference proteome</keyword>
<name>A0AAW0L8N9_QUESU</name>
<dbReference type="AlphaFoldDB" id="A0AAW0L8N9"/>
<comment type="caution">
    <text evidence="1">The sequence shown here is derived from an EMBL/GenBank/DDBJ whole genome shotgun (WGS) entry which is preliminary data.</text>
</comment>
<gene>
    <name evidence="1" type="ORF">CFP56_007061</name>
</gene>
<dbReference type="Proteomes" id="UP000237347">
    <property type="component" value="Unassembled WGS sequence"/>
</dbReference>
<reference evidence="1 2" key="1">
    <citation type="journal article" date="2018" name="Sci. Data">
        <title>The draft genome sequence of cork oak.</title>
        <authorList>
            <person name="Ramos A.M."/>
            <person name="Usie A."/>
            <person name="Barbosa P."/>
            <person name="Barros P.M."/>
            <person name="Capote T."/>
            <person name="Chaves I."/>
            <person name="Simoes F."/>
            <person name="Abreu I."/>
            <person name="Carrasquinho I."/>
            <person name="Faro C."/>
            <person name="Guimaraes J.B."/>
            <person name="Mendonca D."/>
            <person name="Nobrega F."/>
            <person name="Rodrigues L."/>
            <person name="Saibo N.J.M."/>
            <person name="Varela M.C."/>
            <person name="Egas C."/>
            <person name="Matos J."/>
            <person name="Miguel C.M."/>
            <person name="Oliveira M.M."/>
            <person name="Ricardo C.P."/>
            <person name="Goncalves S."/>
        </authorList>
    </citation>
    <scope>NUCLEOTIDE SEQUENCE [LARGE SCALE GENOMIC DNA]</scope>
    <source>
        <strain evidence="2">cv. HL8</strain>
    </source>
</reference>
<sequence>MFSLRESSTVGFSMWTKSSPSAAAAASLVGTWGSIAGGGEWGLRR</sequence>
<evidence type="ECO:0000313" key="2">
    <source>
        <dbReference type="Proteomes" id="UP000237347"/>
    </source>
</evidence>
<protein>
    <submittedName>
        <fullName evidence="1">Uncharacterized protein</fullName>
    </submittedName>
</protein>
<dbReference type="EMBL" id="PKMF04000145">
    <property type="protein sequence ID" value="KAK7847214.1"/>
    <property type="molecule type" value="Genomic_DNA"/>
</dbReference>